<reference evidence="1" key="1">
    <citation type="journal article" date="2013" name="ISME J.">
        <title>Previously unknown and highly divergent ssDNA viruses populate the oceans.</title>
        <authorList>
            <person name="Labonte J.M."/>
            <person name="Suttle C.A."/>
        </authorList>
    </citation>
    <scope>NUCLEOTIDE SEQUENCE</scope>
</reference>
<name>S4TFB9_9VIRU</name>
<protein>
    <submittedName>
        <fullName evidence="1">Uncharacterized protein</fullName>
    </submittedName>
</protein>
<organism evidence="1">
    <name type="scientific">uncultured marine virus</name>
    <dbReference type="NCBI Taxonomy" id="186617"/>
    <lineage>
        <taxon>Viruses</taxon>
        <taxon>environmental samples</taxon>
    </lineage>
</organism>
<accession>S4TFB9</accession>
<dbReference type="EMBL" id="JX904369">
    <property type="protein sequence ID" value="AGA18367.1"/>
    <property type="molecule type" value="Genomic_DNA"/>
</dbReference>
<proteinExistence type="predicted"/>
<evidence type="ECO:0000313" key="1">
    <source>
        <dbReference type="EMBL" id="AGA18367.1"/>
    </source>
</evidence>
<sequence>MNMPKLQPAVMTLPYRLIAGDQEGYIDISQSASLANRRFYRQGLQWAVGGMTVITDSDVKDRILIEKLPETWPFTQAWKYGFRLWRRMIESAASESEEVIGPFVDFKIYADSGHHEARFTSNLLPQTSMLGVGIANPNVGEWFPSKYVIPDNANAGYSTEREIIGIGANYPGVEGGFDAVSLVEGYAANRRLPEIRDPNLPGDITDASGNDPENWGVALFNEGISQDDAVMTDLQDENNIAPYPFENDGINEDTQYPGGANQFPNLQIHDIVDITNTTVGGRSSVRGGLFNCGLIKIYREDSDATGKVDLLLHLVPGTHRGYLANPMQEA</sequence>